<keyword evidence="5 8" id="KW-1133">Transmembrane helix</keyword>
<proteinExistence type="inferred from homology"/>
<dbReference type="PANTHER" id="PTHR23137:SF36">
    <property type="entry name" value="VESICLE TRANSPORT PROTEIN SFT2C"/>
    <property type="match status" value="1"/>
</dbReference>
<comment type="similarity">
    <text evidence="7 8">Belongs to the SFT2 family.</text>
</comment>
<dbReference type="AlphaFoldDB" id="A0A1J4MUY1"/>
<comment type="subcellular location">
    <subcellularLocation>
        <location evidence="1 8">Membrane</location>
        <topology evidence="1 8">Multi-pass membrane protein</topology>
    </subcellularLocation>
</comment>
<dbReference type="GO" id="GO:0005737">
    <property type="term" value="C:cytoplasm"/>
    <property type="evidence" value="ECO:0007669"/>
    <property type="project" value="UniProtKB-ARBA"/>
</dbReference>
<dbReference type="VEuPathDB" id="CryptoDB:cand_024350"/>
<keyword evidence="6 8" id="KW-0472">Membrane</keyword>
<dbReference type="GO" id="GO:0012505">
    <property type="term" value="C:endomembrane system"/>
    <property type="evidence" value="ECO:0007669"/>
    <property type="project" value="UniProtKB-ARBA"/>
</dbReference>
<dbReference type="GeneID" id="92366619"/>
<keyword evidence="10" id="KW-1185">Reference proteome</keyword>
<evidence type="ECO:0000313" key="9">
    <source>
        <dbReference type="EMBL" id="OII76860.1"/>
    </source>
</evidence>
<organism evidence="9 10">
    <name type="scientific">Cryptosporidium andersoni</name>
    <dbReference type="NCBI Taxonomy" id="117008"/>
    <lineage>
        <taxon>Eukaryota</taxon>
        <taxon>Sar</taxon>
        <taxon>Alveolata</taxon>
        <taxon>Apicomplexa</taxon>
        <taxon>Conoidasida</taxon>
        <taxon>Coccidia</taxon>
        <taxon>Eucoccidiorida</taxon>
        <taxon>Eimeriorina</taxon>
        <taxon>Cryptosporidiidae</taxon>
        <taxon>Cryptosporidium</taxon>
    </lineage>
</organism>
<evidence type="ECO:0000256" key="2">
    <source>
        <dbReference type="ARBA" id="ARBA00022448"/>
    </source>
</evidence>
<comment type="function">
    <text evidence="8">May be involved in fusion of retrograde transport vesicles derived from an endocytic compartment with the Golgi complex.</text>
</comment>
<evidence type="ECO:0000256" key="5">
    <source>
        <dbReference type="ARBA" id="ARBA00022989"/>
    </source>
</evidence>
<feature type="transmembrane region" description="Helical" evidence="8">
    <location>
        <begin position="97"/>
        <end position="115"/>
    </location>
</feature>
<feature type="transmembrane region" description="Helical" evidence="8">
    <location>
        <begin position="63"/>
        <end position="85"/>
    </location>
</feature>
<dbReference type="PANTHER" id="PTHR23137">
    <property type="entry name" value="VESICLE TRANSPORT PROTEIN-RELATED"/>
    <property type="match status" value="1"/>
</dbReference>
<sequence>MLTGAADSARNILYRAQQKVQETTESFSPQRWFSFFICITTSFLSLFLSFLFLPMIVVSPHKFAVLFTLGSIFFMASFVVMKGFFGFMKYLTRRERLPFSFIYCTSLVLTLYGTLVIKSYLLTSLFSLIQIIALASFLATNFPGGSSMMTYIGNNILSNIKQKLPFQKDLPLPI</sequence>
<evidence type="ECO:0000256" key="3">
    <source>
        <dbReference type="ARBA" id="ARBA00022692"/>
    </source>
</evidence>
<dbReference type="GO" id="GO:0016192">
    <property type="term" value="P:vesicle-mediated transport"/>
    <property type="evidence" value="ECO:0007669"/>
    <property type="project" value="InterPro"/>
</dbReference>
<reference evidence="9 10" key="1">
    <citation type="submission" date="2016-10" db="EMBL/GenBank/DDBJ databases">
        <title>Reductive evolution of mitochondrial metabolism and differential evolution of invasion-related proteins in Cryptosporidium.</title>
        <authorList>
            <person name="Liu S."/>
            <person name="Roellig D.M."/>
            <person name="Guo Y."/>
            <person name="Li N."/>
            <person name="Frace M.A."/>
            <person name="Tang K."/>
            <person name="Zhang L."/>
            <person name="Feng Y."/>
            <person name="Xiao L."/>
        </authorList>
    </citation>
    <scope>NUCLEOTIDE SEQUENCE [LARGE SCALE GENOMIC DNA]</scope>
    <source>
        <strain evidence="9">30847</strain>
    </source>
</reference>
<evidence type="ECO:0000256" key="8">
    <source>
        <dbReference type="RuleBase" id="RU363111"/>
    </source>
</evidence>
<dbReference type="GO" id="GO:0015031">
    <property type="term" value="P:protein transport"/>
    <property type="evidence" value="ECO:0007669"/>
    <property type="project" value="UniProtKB-KW"/>
</dbReference>
<dbReference type="Pfam" id="PF04178">
    <property type="entry name" value="Got1"/>
    <property type="match status" value="1"/>
</dbReference>
<accession>A0A1J4MUY1</accession>
<comment type="caution">
    <text evidence="9">The sequence shown here is derived from an EMBL/GenBank/DDBJ whole genome shotgun (WGS) entry which is preliminary data.</text>
</comment>
<dbReference type="GO" id="GO:0016020">
    <property type="term" value="C:membrane"/>
    <property type="evidence" value="ECO:0007669"/>
    <property type="project" value="UniProtKB-SubCell"/>
</dbReference>
<gene>
    <name evidence="9" type="ORF">cand_024350</name>
</gene>
<evidence type="ECO:0000313" key="10">
    <source>
        <dbReference type="Proteomes" id="UP000186804"/>
    </source>
</evidence>
<keyword evidence="3 8" id="KW-0812">Transmembrane</keyword>
<dbReference type="Proteomes" id="UP000186804">
    <property type="component" value="Unassembled WGS sequence"/>
</dbReference>
<evidence type="ECO:0000256" key="6">
    <source>
        <dbReference type="ARBA" id="ARBA00023136"/>
    </source>
</evidence>
<dbReference type="EMBL" id="LRBS01000049">
    <property type="protein sequence ID" value="OII76860.1"/>
    <property type="molecule type" value="Genomic_DNA"/>
</dbReference>
<comment type="caution">
    <text evidence="8">Lacks conserved residue(s) required for the propagation of feature annotation.</text>
</comment>
<dbReference type="InterPro" id="IPR011691">
    <property type="entry name" value="Vesicle_transpt_SFT2"/>
</dbReference>
<dbReference type="RefSeq" id="XP_067068706.1">
    <property type="nucleotide sequence ID" value="XM_067212665.1"/>
</dbReference>
<feature type="transmembrane region" description="Helical" evidence="8">
    <location>
        <begin position="32"/>
        <end position="57"/>
    </location>
</feature>
<keyword evidence="2 8" id="KW-0813">Transport</keyword>
<evidence type="ECO:0000256" key="7">
    <source>
        <dbReference type="ARBA" id="ARBA00025800"/>
    </source>
</evidence>
<dbReference type="OrthoDB" id="660759at2759"/>
<evidence type="ECO:0000256" key="1">
    <source>
        <dbReference type="ARBA" id="ARBA00004141"/>
    </source>
</evidence>
<protein>
    <recommendedName>
        <fullName evidence="8">Vesicle transport protein</fullName>
    </recommendedName>
</protein>
<name>A0A1J4MUY1_9CRYT</name>
<dbReference type="InterPro" id="IPR007305">
    <property type="entry name" value="Vesicle_transpt_Got1/SFT2"/>
</dbReference>
<keyword evidence="4 8" id="KW-0653">Protein transport</keyword>
<evidence type="ECO:0000256" key="4">
    <source>
        <dbReference type="ARBA" id="ARBA00022927"/>
    </source>
</evidence>